<comment type="caution">
    <text evidence="1">The sequence shown here is derived from an EMBL/GenBank/DDBJ whole genome shotgun (WGS) entry which is preliminary data.</text>
</comment>
<organism evidence="1 2">
    <name type="scientific">Macrosiphum euphorbiae</name>
    <name type="common">potato aphid</name>
    <dbReference type="NCBI Taxonomy" id="13131"/>
    <lineage>
        <taxon>Eukaryota</taxon>
        <taxon>Metazoa</taxon>
        <taxon>Ecdysozoa</taxon>
        <taxon>Arthropoda</taxon>
        <taxon>Hexapoda</taxon>
        <taxon>Insecta</taxon>
        <taxon>Pterygota</taxon>
        <taxon>Neoptera</taxon>
        <taxon>Paraneoptera</taxon>
        <taxon>Hemiptera</taxon>
        <taxon>Sternorrhyncha</taxon>
        <taxon>Aphidomorpha</taxon>
        <taxon>Aphidoidea</taxon>
        <taxon>Aphididae</taxon>
        <taxon>Macrosiphini</taxon>
        <taxon>Macrosiphum</taxon>
    </lineage>
</organism>
<protein>
    <submittedName>
        <fullName evidence="1">Uncharacterized protein</fullName>
    </submittedName>
</protein>
<accession>A0AAV0W5B0</accession>
<name>A0AAV0W5B0_9HEMI</name>
<dbReference type="Proteomes" id="UP001160148">
    <property type="component" value="Unassembled WGS sequence"/>
</dbReference>
<dbReference type="EMBL" id="CARXXK010000001">
    <property type="protein sequence ID" value="CAI6350964.1"/>
    <property type="molecule type" value="Genomic_DNA"/>
</dbReference>
<dbReference type="AlphaFoldDB" id="A0AAV0W5B0"/>
<reference evidence="1 2" key="1">
    <citation type="submission" date="2023-01" db="EMBL/GenBank/DDBJ databases">
        <authorList>
            <person name="Whitehead M."/>
        </authorList>
    </citation>
    <scope>NUCLEOTIDE SEQUENCE [LARGE SCALE GENOMIC DNA]</scope>
</reference>
<gene>
    <name evidence="1" type="ORF">MEUPH1_LOCUS7362</name>
</gene>
<keyword evidence="2" id="KW-1185">Reference proteome</keyword>
<evidence type="ECO:0000313" key="2">
    <source>
        <dbReference type="Proteomes" id="UP001160148"/>
    </source>
</evidence>
<evidence type="ECO:0000313" key="1">
    <source>
        <dbReference type="EMBL" id="CAI6350964.1"/>
    </source>
</evidence>
<sequence length="103" mass="11758">MINSGSLYGRKLEFAQSPTASTKHGNIILLPTFKCETTKYICFSGLVLNIREVFYGSRSPSWRVSWTAEGDDDRQRWFACCYSRYMERLVTSAAFPAEIISVE</sequence>
<proteinExistence type="predicted"/>